<dbReference type="SUPFAM" id="SSF50965">
    <property type="entry name" value="Galactose oxidase, central domain"/>
    <property type="match status" value="1"/>
</dbReference>
<dbReference type="Gene3D" id="2.130.10.80">
    <property type="entry name" value="Galactose oxidase/kelch, beta-propeller"/>
    <property type="match status" value="9"/>
</dbReference>
<feature type="transmembrane region" description="Helical" evidence="1">
    <location>
        <begin position="1244"/>
        <end position="1263"/>
    </location>
</feature>
<dbReference type="InterPro" id="IPR015915">
    <property type="entry name" value="Kelch-typ_b-propeller"/>
</dbReference>
<dbReference type="Gene3D" id="2.60.40.10">
    <property type="entry name" value="Immunoglobulins"/>
    <property type="match status" value="1"/>
</dbReference>
<dbReference type="Gene3D" id="2.120.10.80">
    <property type="entry name" value="Kelch-type beta propeller"/>
    <property type="match status" value="1"/>
</dbReference>
<evidence type="ECO:0000313" key="3">
    <source>
        <dbReference type="EMBL" id="MDC0710796.1"/>
    </source>
</evidence>
<dbReference type="Gene3D" id="2.60.40.3440">
    <property type="match status" value="1"/>
</dbReference>
<keyword evidence="1" id="KW-1133">Transmembrane helix</keyword>
<dbReference type="Pfam" id="PF17963">
    <property type="entry name" value="Big_9"/>
    <property type="match status" value="3"/>
</dbReference>
<dbReference type="Pfam" id="PF24681">
    <property type="entry name" value="Kelch_KLHDC2_KLHL20_DRC7"/>
    <property type="match status" value="1"/>
</dbReference>
<dbReference type="InterPro" id="IPR013783">
    <property type="entry name" value="Ig-like_fold"/>
</dbReference>
<name>A0ABT5DB94_9BACT</name>
<dbReference type="PANTHER" id="PTHR45632:SF17">
    <property type="entry name" value="KELCH-LIKE PROTEIN 31"/>
    <property type="match status" value="1"/>
</dbReference>
<dbReference type="NCBIfam" id="NF012211">
    <property type="entry name" value="tand_rpt_95"/>
    <property type="match status" value="3"/>
</dbReference>
<organism evidence="3 4">
    <name type="scientific">Stigmatella ashevillensis</name>
    <dbReference type="NCBI Taxonomy" id="2995309"/>
    <lineage>
        <taxon>Bacteria</taxon>
        <taxon>Pseudomonadati</taxon>
        <taxon>Myxococcota</taxon>
        <taxon>Myxococcia</taxon>
        <taxon>Myxococcales</taxon>
        <taxon>Cystobacterineae</taxon>
        <taxon>Archangiaceae</taxon>
        <taxon>Stigmatella</taxon>
    </lineage>
</organism>
<sequence>MLTEAVGVYQQHLTVAVPEGIPEIRDAGEWLEFLDASGVAVLRLHALVARDAQGHSRAGDMRLVNVDRIPKAEDPLPRYALASRALRVEMSLPLEGLRGPIVVDPGWSSTASPAVTRSEHTATLLLTGKVLAAGGSGATAELYDPATGTWMATGAMSMARNSHTATLLPTGKVLVAGGTAAGTSSAEMYDPATGKWSQVDPLPVAHVGHTATLLLSGKVLVVGNTVGQLFDPATGKWTQTGSMSASRAAHTATLLPSGKVLVAGGTPGHASAEIYDPEKDTWTTTGSLLAGRHFHTATLLPSGKVLITGGHPYTNVAELYDPETGKWSATAPSLIVKNAHSATLLPSGKVLVAGGLYNPSSSTNIIRDSIEIYDPLAGTWSSGPAMSVGRYYHTSTLLPSGLVFITGWSATSELYDPGAGGWSATGALQSARTGFTLTVLPSGNVLATGGNTGAGPSSSAEEYDAKTRLWKATLGMSVPRDGHTATLLPAGNVLVVGGSSGNTFLDDAELYEPVTSAWMPTGLLTRARSWHTATLLSSGQVLVTGGKNSEGALSSAELYDPLTGTWRSAGSLALARSHHTAVLLTSGKVLVAGGLGSTGTLASAELYDPISNTWRTLLAMASPRAQHRAVRLASGKVLVVGGFQDATALRSAELYDPQTQLWSQTASLEHARALHTATLLPSGRVVVAGGSNGAGEFYSTTEVYDPVLARWARMSPLDMTRAGHQSVVLPTARVLTVGGFNSGLLSSAQLYDDTGASDAWRPVPHLPQVLRPGATTLLSGVGFQGVSAGSSGSSRDSPGAIPSASLVSTEGGLLIPLVSETFSPVSLKLQVPSVAVGSYLLFVSSNGVAGGRMVRVTQDNRMPVAQAVSVTTTRRKPAAVVLQATDLDGDILEYVVVTPPAKGTLSGSVDRLIYTPGDTALGNDSFTYKAHDGEAESNVATVSLVISNASPSGEPQAVYLPKGQTRSVTLRATDPDGDVLAYTVVTPPRNGTLSGTAPGLLYTPRPGFVGTDSFTFKASDGLTASPVIPVSLWVLNAAPVAQALSIQTSEGTPVAVTLRATDADGDALAFGVVTPPAHGSLSGSPPALLYTPEPGYTGPDSFTYQASDGMGTSREAEVALEMSEQVPNRAPAIPRISGGEAQAEADGRVVLSWQASTDAEGDAVLYRLELLRDGAVVSLLSSASPTLSLPSTLPVGVYQWRVEAVDAHGHASGYSEPQRLVITREALDSGAPASGGCSTSGTGGGVFLALWVLLALAQVAVAVTRGSAATAAK</sequence>
<comment type="caution">
    <text evidence="3">The sequence shown here is derived from an EMBL/GenBank/DDBJ whole genome shotgun (WGS) entry which is preliminary data.</text>
</comment>
<keyword evidence="1" id="KW-0812">Transmembrane</keyword>
<evidence type="ECO:0000256" key="1">
    <source>
        <dbReference type="SAM" id="Phobius"/>
    </source>
</evidence>
<gene>
    <name evidence="3" type="ORF">POL68_20135</name>
</gene>
<evidence type="ECO:0000313" key="4">
    <source>
        <dbReference type="Proteomes" id="UP001221838"/>
    </source>
</evidence>
<dbReference type="InterPro" id="IPR036116">
    <property type="entry name" value="FN3_sf"/>
</dbReference>
<protein>
    <submittedName>
        <fullName evidence="3">Kelch repeat-containing protein</fullName>
    </submittedName>
</protein>
<feature type="domain" description="Fibronectin type-III" evidence="2">
    <location>
        <begin position="1130"/>
        <end position="1226"/>
    </location>
</feature>
<reference evidence="3 4" key="1">
    <citation type="submission" date="2022-11" db="EMBL/GenBank/DDBJ databases">
        <title>Minimal conservation of predation-associated metabolite biosynthetic gene clusters underscores biosynthetic potential of Myxococcota including descriptions for ten novel species: Archangium lansinium sp. nov., Myxococcus landrumus sp. nov., Nannocystis bai.</title>
        <authorList>
            <person name="Ahearne A."/>
            <person name="Stevens C."/>
            <person name="Dowd S."/>
        </authorList>
    </citation>
    <scope>NUCLEOTIDE SEQUENCE [LARGE SCALE GENOMIC DNA]</scope>
    <source>
        <strain evidence="3 4">NCWAL01</strain>
    </source>
</reference>
<dbReference type="EMBL" id="JAQNDM010000002">
    <property type="protein sequence ID" value="MDC0710796.1"/>
    <property type="molecule type" value="Genomic_DNA"/>
</dbReference>
<keyword evidence="4" id="KW-1185">Reference proteome</keyword>
<dbReference type="PANTHER" id="PTHR45632">
    <property type="entry name" value="LD33804P"/>
    <property type="match status" value="1"/>
</dbReference>
<proteinExistence type="predicted"/>
<dbReference type="Gene3D" id="2.60.40.2810">
    <property type="match status" value="2"/>
</dbReference>
<dbReference type="RefSeq" id="WP_272140573.1">
    <property type="nucleotide sequence ID" value="NZ_JAQNDM010000002.1"/>
</dbReference>
<accession>A0ABT5DB94</accession>
<dbReference type="InterPro" id="IPR037293">
    <property type="entry name" value="Gal_Oxidase_central_sf"/>
</dbReference>
<dbReference type="SMART" id="SM00612">
    <property type="entry name" value="Kelch"/>
    <property type="match status" value="14"/>
</dbReference>
<keyword evidence="1" id="KW-0472">Membrane</keyword>
<dbReference type="PROSITE" id="PS50853">
    <property type="entry name" value="FN3"/>
    <property type="match status" value="1"/>
</dbReference>
<dbReference type="SUPFAM" id="SSF117281">
    <property type="entry name" value="Kelch motif"/>
    <property type="match status" value="2"/>
</dbReference>
<dbReference type="InterPro" id="IPR006652">
    <property type="entry name" value="Kelch_1"/>
</dbReference>
<dbReference type="Proteomes" id="UP001221838">
    <property type="component" value="Unassembled WGS sequence"/>
</dbReference>
<dbReference type="Pfam" id="PF01344">
    <property type="entry name" value="Kelch_1"/>
    <property type="match status" value="2"/>
</dbReference>
<evidence type="ECO:0000259" key="2">
    <source>
        <dbReference type="PROSITE" id="PS50853"/>
    </source>
</evidence>
<dbReference type="SUPFAM" id="SSF49265">
    <property type="entry name" value="Fibronectin type III"/>
    <property type="match status" value="1"/>
</dbReference>
<dbReference type="InterPro" id="IPR011043">
    <property type="entry name" value="Gal_Oxase/kelch_b-propeller"/>
</dbReference>
<dbReference type="InterPro" id="IPR003961">
    <property type="entry name" value="FN3_dom"/>
</dbReference>